<feature type="region of interest" description="Disordered" evidence="1">
    <location>
        <begin position="427"/>
        <end position="446"/>
    </location>
</feature>
<feature type="transmembrane region" description="Helical" evidence="2">
    <location>
        <begin position="260"/>
        <end position="281"/>
    </location>
</feature>
<feature type="transmembrane region" description="Helical" evidence="2">
    <location>
        <begin position="159"/>
        <end position="182"/>
    </location>
</feature>
<keyword evidence="2" id="KW-0472">Membrane</keyword>
<reference evidence="3 4" key="1">
    <citation type="submission" date="2018-07" db="EMBL/GenBank/DDBJ databases">
        <title>High-quality-draft genome sequence of Gaiella occulta.</title>
        <authorList>
            <person name="Severino R."/>
            <person name="Froufe H.J.C."/>
            <person name="Rainey F.A."/>
            <person name="Barroso C."/>
            <person name="Albuquerque L."/>
            <person name="Lobo-Da-Cunha A."/>
            <person name="Da Costa M.S."/>
            <person name="Egas C."/>
        </authorList>
    </citation>
    <scope>NUCLEOTIDE SEQUENCE [LARGE SCALE GENOMIC DNA]</scope>
    <source>
        <strain evidence="3 4">F2-233</strain>
    </source>
</reference>
<sequence>MVDDRPGQQNAAVESAGRRPVRLVVADDLRRPRVTVLPRLLLAVPHLLWLALWTLAVLVPAPVLWLAVLARGRAPRAPHRFVAAYVRYSTHVSAYLSLVAGPYPSFTGAAGYPVDIEIDPPARQGRLGAAFRLVLAVPALMLSASLAGAPAIAGGGAALSFATGAGGVLFVVALLGWCAGLAAGRMPRGLRDVGAYAIGYAAQTTAYVLLLSDRYPSADPALVRPPLQLPAHPVRIAAGGTLERSRLTVLFRWLLATPHLLWLALWSTAVVPAAALAWLAALVSGTVPGPLFRFLAAWTRYAAHVSAFVFLVGGPFPGFVGARGSYPVDVEIDGSRRRRRVLVLVRIPAAIPALLMSTALTGTLSVVALLGWWHALVTGRMPEGIRNLGAACIRYNAQTAAYLFLLGERYPYAGPVLRAQPGDEQLSLLEDPGRAPAPSASLGEPA</sequence>
<evidence type="ECO:0000256" key="2">
    <source>
        <dbReference type="SAM" id="Phobius"/>
    </source>
</evidence>
<dbReference type="Pfam" id="PF14333">
    <property type="entry name" value="DUF4389"/>
    <property type="match status" value="4"/>
</dbReference>
<feature type="transmembrane region" description="Helical" evidence="2">
    <location>
        <begin position="133"/>
        <end position="153"/>
    </location>
</feature>
<dbReference type="InterPro" id="IPR025498">
    <property type="entry name" value="DUF4389"/>
</dbReference>
<keyword evidence="2" id="KW-0812">Transmembrane</keyword>
<feature type="transmembrane region" description="Helical" evidence="2">
    <location>
        <begin position="301"/>
        <end position="322"/>
    </location>
</feature>
<name>A0A7M2Z171_9ACTN</name>
<evidence type="ECO:0000256" key="1">
    <source>
        <dbReference type="SAM" id="MobiDB-lite"/>
    </source>
</evidence>
<proteinExistence type="predicted"/>
<protein>
    <recommendedName>
        <fullName evidence="5">DUF4389 domain-containing protein</fullName>
    </recommendedName>
</protein>
<accession>A0A7M2Z171</accession>
<keyword evidence="4" id="KW-1185">Reference proteome</keyword>
<gene>
    <name evidence="3" type="ORF">Gocc_1200</name>
</gene>
<organism evidence="3 4">
    <name type="scientific">Gaiella occulta</name>
    <dbReference type="NCBI Taxonomy" id="1002870"/>
    <lineage>
        <taxon>Bacteria</taxon>
        <taxon>Bacillati</taxon>
        <taxon>Actinomycetota</taxon>
        <taxon>Thermoleophilia</taxon>
        <taxon>Gaiellales</taxon>
        <taxon>Gaiellaceae</taxon>
        <taxon>Gaiella</taxon>
    </lineage>
</organism>
<dbReference type="OrthoDB" id="156718at2"/>
<feature type="transmembrane region" description="Helical" evidence="2">
    <location>
        <begin position="343"/>
        <end position="373"/>
    </location>
</feature>
<evidence type="ECO:0000313" key="4">
    <source>
        <dbReference type="Proteomes" id="UP000254134"/>
    </source>
</evidence>
<evidence type="ECO:0008006" key="5">
    <source>
        <dbReference type="Google" id="ProtNLM"/>
    </source>
</evidence>
<feature type="transmembrane region" description="Helical" evidence="2">
    <location>
        <begin position="47"/>
        <end position="70"/>
    </location>
</feature>
<dbReference type="Proteomes" id="UP000254134">
    <property type="component" value="Unassembled WGS sequence"/>
</dbReference>
<dbReference type="EMBL" id="QQZY01000002">
    <property type="protein sequence ID" value="RDI75402.1"/>
    <property type="molecule type" value="Genomic_DNA"/>
</dbReference>
<reference evidence="4" key="2">
    <citation type="journal article" date="2019" name="MicrobiologyOpen">
        <title>High-quality draft genome sequence of Gaiella occulta isolated from a 150 meter deep mineral water borehole and comparison with the genome sequences of other deep-branching lineages of the phylum Actinobacteria.</title>
        <authorList>
            <person name="Severino R."/>
            <person name="Froufe H.J.C."/>
            <person name="Barroso C."/>
            <person name="Albuquerque L."/>
            <person name="Lobo-da-Cunha A."/>
            <person name="da Costa M.S."/>
            <person name="Egas C."/>
        </authorList>
    </citation>
    <scope>NUCLEOTIDE SEQUENCE [LARGE SCALE GENOMIC DNA]</scope>
    <source>
        <strain evidence="4">F2-233</strain>
    </source>
</reference>
<dbReference type="AlphaFoldDB" id="A0A7M2Z171"/>
<evidence type="ECO:0000313" key="3">
    <source>
        <dbReference type="EMBL" id="RDI75402.1"/>
    </source>
</evidence>
<keyword evidence="2" id="KW-1133">Transmembrane helix</keyword>
<comment type="caution">
    <text evidence="3">The sequence shown here is derived from an EMBL/GenBank/DDBJ whole genome shotgun (WGS) entry which is preliminary data.</text>
</comment>